<dbReference type="AlphaFoldDB" id="A0A0K8J853"/>
<dbReference type="KEGG" id="hsd:SD1D_2245"/>
<name>A0A0K8J853_9FIRM</name>
<dbReference type="RefSeq" id="WP_058258981.1">
    <property type="nucleotide sequence ID" value="NZ_LN879430.1"/>
</dbReference>
<evidence type="ECO:0000256" key="1">
    <source>
        <dbReference type="ARBA" id="ARBA00006539"/>
    </source>
</evidence>
<dbReference type="KEGG" id="hsd:SD1D_2240"/>
<reference evidence="4" key="2">
    <citation type="submission" date="2015-09" db="EMBL/GenBank/DDBJ databases">
        <authorList>
            <person name="Wibberg D."/>
        </authorList>
    </citation>
    <scope>NUCLEOTIDE SEQUENCE [LARGE SCALE GENOMIC DNA]</scope>
    <source>
        <strain evidence="4">SD1D</strain>
    </source>
</reference>
<dbReference type="EMBL" id="LN879430">
    <property type="protein sequence ID" value="CUH93755.1"/>
    <property type="molecule type" value="Genomic_DNA"/>
</dbReference>
<protein>
    <recommendedName>
        <fullName evidence="5">ISLre2 family transposase</fullName>
    </recommendedName>
</protein>
<sequence length="482" mass="55588">MNNSIQHFYEKGLVELSKAADIFYKNPENLDDFIDGVIKPLLEFGIEYVTEVLQDADECIRNSRQRRVSWNINRKEKTQLLTRLGNIIYERTLFQNKKTGKYSYLLDDVMGIEPHTRMTIGAEAALIEEAIDSSYRKGGLFVSMTDSVSKQTVKNKIHELIIEEQLKVPEIKKKVEVLYIDADEDHIAEQAYSGEKGSTIIGKIIYLYEGKELENAKSQRYKLIGKHYFGGVYEGRKGNETLWMKVWKYIDNHYDTDYLKRIYINGDGADWIKAGCVMIAKSHFVLDKYHLANRINVATAHLLDSSVDAKAMIYEAIKSKDRKDLKKAFEKIKNVTENEKKLKEIEESEKYILNHWKAVIIRIGNPEVLGCSAEGHVSHTYSARMSSRPMGWSRHGANQMCKLRCYKENGGKIIELIKKQRELAELAKTGTDDERIMVQEYIMSAHRKRALDDSYYIDRIQASIPGYTAKKVIWFNAHLGNI</sequence>
<gene>
    <name evidence="2" type="ORF">SD1D_2240</name>
    <name evidence="3" type="ORF">SD1D_2245</name>
</gene>
<dbReference type="EMBL" id="LN879430">
    <property type="protein sequence ID" value="CUH93760.1"/>
    <property type="molecule type" value="Genomic_DNA"/>
</dbReference>
<dbReference type="NCBIfam" id="NF033529">
    <property type="entry name" value="transpos_ISLre2"/>
    <property type="match status" value="1"/>
</dbReference>
<comment type="similarity">
    <text evidence="1">Belongs to the UPF0236 family.</text>
</comment>
<evidence type="ECO:0008006" key="5">
    <source>
        <dbReference type="Google" id="ProtNLM"/>
    </source>
</evidence>
<evidence type="ECO:0000313" key="3">
    <source>
        <dbReference type="EMBL" id="CUH93760.1"/>
    </source>
</evidence>
<accession>A0A0K8J853</accession>
<reference evidence="2" key="1">
    <citation type="submission" date="2015-09" db="EMBL/GenBank/DDBJ databases">
        <title>Genome analysis of Pseudomonas syringae pv. porri LMG.</title>
        <authorList>
            <person name="Rombouts S."/>
        </authorList>
    </citation>
    <scope>NUCLEOTIDE SEQUENCE</scope>
    <source>
        <strain evidence="2">SD1D</strain>
    </source>
</reference>
<dbReference type="OrthoDB" id="2162583at2"/>
<keyword evidence="4" id="KW-1185">Reference proteome</keyword>
<dbReference type="InterPro" id="IPR009620">
    <property type="entry name" value="UPF0236"/>
</dbReference>
<dbReference type="Proteomes" id="UP000196053">
    <property type="component" value="Chromosome I"/>
</dbReference>
<organism evidence="2 4">
    <name type="scientific">Herbinix luporum</name>
    <dbReference type="NCBI Taxonomy" id="1679721"/>
    <lineage>
        <taxon>Bacteria</taxon>
        <taxon>Bacillati</taxon>
        <taxon>Bacillota</taxon>
        <taxon>Clostridia</taxon>
        <taxon>Lachnospirales</taxon>
        <taxon>Lachnospiraceae</taxon>
        <taxon>Herbinix</taxon>
    </lineage>
</organism>
<evidence type="ECO:0000313" key="2">
    <source>
        <dbReference type="EMBL" id="CUH93755.1"/>
    </source>
</evidence>
<proteinExistence type="inferred from homology"/>
<dbReference type="Pfam" id="PF06782">
    <property type="entry name" value="UPF0236"/>
    <property type="match status" value="1"/>
</dbReference>
<evidence type="ECO:0000313" key="4">
    <source>
        <dbReference type="Proteomes" id="UP000196053"/>
    </source>
</evidence>